<dbReference type="AlphaFoldDB" id="A0A5C6QJQ0"/>
<keyword evidence="1" id="KW-0028">Amino-acid biosynthesis</keyword>
<accession>A0A5C6QJQ0</accession>
<evidence type="ECO:0000313" key="6">
    <source>
        <dbReference type="Proteomes" id="UP000321822"/>
    </source>
</evidence>
<evidence type="ECO:0000256" key="4">
    <source>
        <dbReference type="NCBIfam" id="TIGR02077"/>
    </source>
</evidence>
<sequence length="24" mass="2588">MKINTSHITIITTTTTLIRMAVAG</sequence>
<evidence type="ECO:0000256" key="2">
    <source>
        <dbReference type="ARBA" id="ARBA00022623"/>
    </source>
</evidence>
<evidence type="ECO:0000256" key="3">
    <source>
        <dbReference type="ARBA" id="ARBA00022697"/>
    </source>
</evidence>
<gene>
    <name evidence="5" type="primary">thrL</name>
    <name evidence="5" type="ORF">ESZ36_09465</name>
</gene>
<evidence type="ECO:0000256" key="1">
    <source>
        <dbReference type="ARBA" id="ARBA00022605"/>
    </source>
</evidence>
<dbReference type="InterPro" id="IPR011720">
    <property type="entry name" value="Thr_lead_pept"/>
</dbReference>
<proteinExistence type="predicted"/>
<comment type="caution">
    <text evidence="5">The sequence shown here is derived from an EMBL/GenBank/DDBJ whole genome shotgun (WGS) entry which is preliminary data.</text>
</comment>
<dbReference type="GO" id="GO:0009088">
    <property type="term" value="P:threonine biosynthetic process"/>
    <property type="evidence" value="ECO:0007669"/>
    <property type="project" value="UniProtKB-KW"/>
</dbReference>
<dbReference type="GO" id="GO:0031556">
    <property type="term" value="P:transcriptional attenuation by ribosome"/>
    <property type="evidence" value="ECO:0007669"/>
    <property type="project" value="UniProtKB-UniRule"/>
</dbReference>
<evidence type="ECO:0000313" key="5">
    <source>
        <dbReference type="EMBL" id="TWX68900.1"/>
    </source>
</evidence>
<dbReference type="EMBL" id="VOLT01000004">
    <property type="protein sequence ID" value="TWX68900.1"/>
    <property type="molecule type" value="Genomic_DNA"/>
</dbReference>
<keyword evidence="6" id="KW-1185">Reference proteome</keyword>
<dbReference type="RefSeq" id="WP_146787372.1">
    <property type="nucleotide sequence ID" value="NZ_VOLT01000004.1"/>
</dbReference>
<keyword evidence="3" id="KW-0791">Threonine biosynthesis</keyword>
<organism evidence="5 6">
    <name type="scientific">Colwellia demingiae</name>
    <dbReference type="NCBI Taxonomy" id="89401"/>
    <lineage>
        <taxon>Bacteria</taxon>
        <taxon>Pseudomonadati</taxon>
        <taxon>Pseudomonadota</taxon>
        <taxon>Gammaproteobacteria</taxon>
        <taxon>Alteromonadales</taxon>
        <taxon>Colwelliaceae</taxon>
        <taxon>Colwellia</taxon>
    </lineage>
</organism>
<dbReference type="Proteomes" id="UP000321822">
    <property type="component" value="Unassembled WGS sequence"/>
</dbReference>
<dbReference type="NCBIfam" id="TIGR02077">
    <property type="entry name" value="thr_lead_pep"/>
    <property type="match status" value="1"/>
</dbReference>
<protein>
    <recommendedName>
        <fullName evidence="4">thr operon leader peptide</fullName>
    </recommendedName>
</protein>
<keyword evidence="2" id="KW-0428">Leader peptide</keyword>
<name>A0A5C6QJQ0_9GAMM</name>
<reference evidence="5 6" key="1">
    <citation type="submission" date="2019-07" db="EMBL/GenBank/DDBJ databases">
        <title>Genomes of sea-ice associated Colwellia species.</title>
        <authorList>
            <person name="Bowman J.P."/>
        </authorList>
    </citation>
    <scope>NUCLEOTIDE SEQUENCE [LARGE SCALE GENOMIC DNA]</scope>
    <source>
        <strain evidence="5 6">ACAM 459</strain>
    </source>
</reference>